<comment type="caution">
    <text evidence="23">The sequence shown here is derived from an EMBL/GenBank/DDBJ whole genome shotgun (WGS) entry which is preliminary data.</text>
</comment>
<feature type="transmembrane region" description="Helical" evidence="19">
    <location>
        <begin position="669"/>
        <end position="694"/>
    </location>
</feature>
<keyword evidence="4" id="KW-0358">Heparin-binding</keyword>
<feature type="domain" description="Ig-like" evidence="21">
    <location>
        <begin position="323"/>
        <end position="360"/>
    </location>
</feature>
<evidence type="ECO:0000256" key="3">
    <source>
        <dbReference type="ARBA" id="ARBA00022475"/>
    </source>
</evidence>
<dbReference type="GO" id="GO:0005886">
    <property type="term" value="C:plasma membrane"/>
    <property type="evidence" value="ECO:0007669"/>
    <property type="project" value="UniProtKB-SubCell"/>
</dbReference>
<dbReference type="InterPro" id="IPR003599">
    <property type="entry name" value="Ig_sub"/>
</dbReference>
<reference evidence="23" key="1">
    <citation type="journal article" date="2023" name="G3 (Bethesda)">
        <title>Whole genome assemblies of Zophobas morio and Tenebrio molitor.</title>
        <authorList>
            <person name="Kaur S."/>
            <person name="Stinson S.A."/>
            <person name="diCenzo G.C."/>
        </authorList>
    </citation>
    <scope>NUCLEOTIDE SEQUENCE</scope>
    <source>
        <strain evidence="23">QUZm001</strain>
    </source>
</reference>
<dbReference type="FunFam" id="2.60.40.10:FF:000005">
    <property type="entry name" value="Neuronal cell adhesion molecule"/>
    <property type="match status" value="1"/>
</dbReference>
<evidence type="ECO:0000256" key="6">
    <source>
        <dbReference type="ARBA" id="ARBA00022729"/>
    </source>
</evidence>
<comment type="subunit">
    <text evidence="16">Homodimer. Heterotetramer; 2 iHog chains bind 2 hh chains when facilitated by heparin, heparin is required to promote high-affinity interactions between hh and iHog.</text>
</comment>
<organism evidence="23 24">
    <name type="scientific">Zophobas morio</name>
    <dbReference type="NCBI Taxonomy" id="2755281"/>
    <lineage>
        <taxon>Eukaryota</taxon>
        <taxon>Metazoa</taxon>
        <taxon>Ecdysozoa</taxon>
        <taxon>Arthropoda</taxon>
        <taxon>Hexapoda</taxon>
        <taxon>Insecta</taxon>
        <taxon>Pterygota</taxon>
        <taxon>Neoptera</taxon>
        <taxon>Endopterygota</taxon>
        <taxon>Coleoptera</taxon>
        <taxon>Polyphaga</taxon>
        <taxon>Cucujiformia</taxon>
        <taxon>Tenebrionidae</taxon>
        <taxon>Zophobas</taxon>
    </lineage>
</organism>
<evidence type="ECO:0000256" key="5">
    <source>
        <dbReference type="ARBA" id="ARBA00022692"/>
    </source>
</evidence>
<evidence type="ECO:0000256" key="11">
    <source>
        <dbReference type="ARBA" id="ARBA00023157"/>
    </source>
</evidence>
<feature type="compositionally biased region" description="Polar residues" evidence="18">
    <location>
        <begin position="765"/>
        <end position="777"/>
    </location>
</feature>
<proteinExistence type="inferred from homology"/>
<evidence type="ECO:0000256" key="2">
    <source>
        <dbReference type="ARBA" id="ARBA00004479"/>
    </source>
</evidence>
<feature type="signal peptide" evidence="20">
    <location>
        <begin position="1"/>
        <end position="23"/>
    </location>
</feature>
<evidence type="ECO:0000256" key="14">
    <source>
        <dbReference type="ARBA" id="ARBA00037573"/>
    </source>
</evidence>
<evidence type="ECO:0000256" key="15">
    <source>
        <dbReference type="ARBA" id="ARBA00038144"/>
    </source>
</evidence>
<dbReference type="SUPFAM" id="SSF49265">
    <property type="entry name" value="Fibronectin type III"/>
    <property type="match status" value="1"/>
</dbReference>
<evidence type="ECO:0000256" key="4">
    <source>
        <dbReference type="ARBA" id="ARBA00022674"/>
    </source>
</evidence>
<dbReference type="InterPro" id="IPR036179">
    <property type="entry name" value="Ig-like_dom_sf"/>
</dbReference>
<dbReference type="InterPro" id="IPR003598">
    <property type="entry name" value="Ig_sub2"/>
</dbReference>
<dbReference type="SUPFAM" id="SSF48726">
    <property type="entry name" value="Immunoglobulin"/>
    <property type="match status" value="3"/>
</dbReference>
<keyword evidence="10 19" id="KW-0472">Membrane</keyword>
<evidence type="ECO:0000313" key="24">
    <source>
        <dbReference type="Proteomes" id="UP001168821"/>
    </source>
</evidence>
<dbReference type="SMART" id="SM00408">
    <property type="entry name" value="IGc2"/>
    <property type="match status" value="3"/>
</dbReference>
<evidence type="ECO:0000256" key="19">
    <source>
        <dbReference type="SAM" id="Phobius"/>
    </source>
</evidence>
<protein>
    <recommendedName>
        <fullName evidence="17">Interference hedgehog</fullName>
    </recommendedName>
</protein>
<accession>A0AA38INJ3</accession>
<keyword evidence="12" id="KW-0325">Glycoprotein</keyword>
<keyword evidence="13" id="KW-0393">Immunoglobulin domain</keyword>
<evidence type="ECO:0000256" key="13">
    <source>
        <dbReference type="ARBA" id="ARBA00023319"/>
    </source>
</evidence>
<feature type="region of interest" description="Disordered" evidence="18">
    <location>
        <begin position="765"/>
        <end position="812"/>
    </location>
</feature>
<feature type="compositionally biased region" description="Basic residues" evidence="18">
    <location>
        <begin position="787"/>
        <end position="799"/>
    </location>
</feature>
<dbReference type="GO" id="GO:0030424">
    <property type="term" value="C:axon"/>
    <property type="evidence" value="ECO:0007669"/>
    <property type="project" value="TreeGrafter"/>
</dbReference>
<feature type="domain" description="Fibronectin type-III" evidence="22">
    <location>
        <begin position="549"/>
        <end position="645"/>
    </location>
</feature>
<keyword evidence="9 19" id="KW-1133">Transmembrane helix</keyword>
<feature type="region of interest" description="Disordered" evidence="18">
    <location>
        <begin position="700"/>
        <end position="749"/>
    </location>
</feature>
<dbReference type="SMART" id="SM00060">
    <property type="entry name" value="FN3"/>
    <property type="match status" value="2"/>
</dbReference>
<gene>
    <name evidence="23" type="ORF">Zmor_010430</name>
</gene>
<feature type="compositionally biased region" description="Polar residues" evidence="18">
    <location>
        <begin position="732"/>
        <end position="744"/>
    </location>
</feature>
<dbReference type="PANTHER" id="PTHR44170:SF33">
    <property type="entry name" value="BROTHER OF IHOG, ISOFORM G-RELATED"/>
    <property type="match status" value="1"/>
</dbReference>
<feature type="chain" id="PRO_5041271068" description="Interference hedgehog" evidence="20">
    <location>
        <begin position="24"/>
        <end position="812"/>
    </location>
</feature>
<evidence type="ECO:0000256" key="9">
    <source>
        <dbReference type="ARBA" id="ARBA00022989"/>
    </source>
</evidence>
<dbReference type="Proteomes" id="UP001168821">
    <property type="component" value="Unassembled WGS sequence"/>
</dbReference>
<comment type="subcellular location">
    <subcellularLocation>
        <location evidence="1">Cell membrane</location>
    </subcellularLocation>
    <subcellularLocation>
        <location evidence="2">Membrane</location>
        <topology evidence="2">Single-pass type I membrane protein</topology>
    </subcellularLocation>
</comment>
<dbReference type="InterPro" id="IPR013098">
    <property type="entry name" value="Ig_I-set"/>
</dbReference>
<dbReference type="InterPro" id="IPR003961">
    <property type="entry name" value="FN3_dom"/>
</dbReference>
<keyword evidence="24" id="KW-1185">Reference proteome</keyword>
<dbReference type="InterPro" id="IPR036116">
    <property type="entry name" value="FN3_sf"/>
</dbReference>
<evidence type="ECO:0000256" key="1">
    <source>
        <dbReference type="ARBA" id="ARBA00004236"/>
    </source>
</evidence>
<dbReference type="EMBL" id="JALNTZ010000003">
    <property type="protein sequence ID" value="KAJ3658705.1"/>
    <property type="molecule type" value="Genomic_DNA"/>
</dbReference>
<dbReference type="PROSITE" id="PS50853">
    <property type="entry name" value="FN3"/>
    <property type="match status" value="2"/>
</dbReference>
<evidence type="ECO:0000256" key="20">
    <source>
        <dbReference type="SAM" id="SignalP"/>
    </source>
</evidence>
<comment type="function">
    <text evidence="14">Mediates response to the active Hedgehog (Hh) protein signal in embryos, functioning upstream or at the level of patched (ptc).</text>
</comment>
<dbReference type="InterPro" id="IPR007110">
    <property type="entry name" value="Ig-like_dom"/>
</dbReference>
<dbReference type="AlphaFoldDB" id="A0AA38INJ3"/>
<feature type="domain" description="Ig-like" evidence="21">
    <location>
        <begin position="234"/>
        <end position="318"/>
    </location>
</feature>
<keyword evidence="3" id="KW-1003">Cell membrane</keyword>
<dbReference type="GO" id="GO:0007411">
    <property type="term" value="P:axon guidance"/>
    <property type="evidence" value="ECO:0007669"/>
    <property type="project" value="TreeGrafter"/>
</dbReference>
<keyword evidence="7" id="KW-0677">Repeat</keyword>
<evidence type="ECO:0000259" key="21">
    <source>
        <dbReference type="PROSITE" id="PS50835"/>
    </source>
</evidence>
<evidence type="ECO:0000256" key="8">
    <source>
        <dbReference type="ARBA" id="ARBA00022974"/>
    </source>
</evidence>
<evidence type="ECO:0000256" key="18">
    <source>
        <dbReference type="SAM" id="MobiDB-lite"/>
    </source>
</evidence>
<name>A0AA38INJ3_9CUCU</name>
<evidence type="ECO:0000256" key="7">
    <source>
        <dbReference type="ARBA" id="ARBA00022737"/>
    </source>
</evidence>
<feature type="domain" description="Ig-like" evidence="21">
    <location>
        <begin position="129"/>
        <end position="222"/>
    </location>
</feature>
<dbReference type="GO" id="GO:0008201">
    <property type="term" value="F:heparin binding"/>
    <property type="evidence" value="ECO:0007669"/>
    <property type="project" value="UniProtKB-KW"/>
</dbReference>
<keyword evidence="5 19" id="KW-0812">Transmembrane</keyword>
<keyword evidence="8" id="KW-0654">Proteoglycan</keyword>
<dbReference type="InterPro" id="IPR013783">
    <property type="entry name" value="Ig-like_fold"/>
</dbReference>
<evidence type="ECO:0000313" key="23">
    <source>
        <dbReference type="EMBL" id="KAJ3658705.1"/>
    </source>
</evidence>
<dbReference type="SMART" id="SM00409">
    <property type="entry name" value="IG"/>
    <property type="match status" value="4"/>
</dbReference>
<feature type="domain" description="Fibronectin type-III" evidence="22">
    <location>
        <begin position="438"/>
        <end position="543"/>
    </location>
</feature>
<evidence type="ECO:0000256" key="16">
    <source>
        <dbReference type="ARBA" id="ARBA00038530"/>
    </source>
</evidence>
<dbReference type="Pfam" id="PF00041">
    <property type="entry name" value="fn3"/>
    <property type="match status" value="2"/>
</dbReference>
<evidence type="ECO:0000256" key="10">
    <source>
        <dbReference type="ARBA" id="ARBA00023136"/>
    </source>
</evidence>
<feature type="compositionally biased region" description="Polar residues" evidence="18">
    <location>
        <begin position="803"/>
        <end position="812"/>
    </location>
</feature>
<dbReference type="Gene3D" id="2.60.40.10">
    <property type="entry name" value="Immunoglobulins"/>
    <property type="match status" value="5"/>
</dbReference>
<evidence type="ECO:0000259" key="22">
    <source>
        <dbReference type="PROSITE" id="PS50853"/>
    </source>
</evidence>
<dbReference type="PANTHER" id="PTHR44170">
    <property type="entry name" value="PROTEIN SIDEKICK"/>
    <property type="match status" value="1"/>
</dbReference>
<keyword evidence="6 20" id="KW-0732">Signal</keyword>
<dbReference type="PROSITE" id="PS50835">
    <property type="entry name" value="IG_LIKE"/>
    <property type="match status" value="3"/>
</dbReference>
<sequence length="812" mass="89723">MDGFRVICTIVVTVVAYADFCAADREFMVSKAHSIAVSINFETKLECEMNIQPDNFQWKFYPLNKKEAYNPKARISLTTSTFQFVPPSKYENTNAKKMSLLTLQADSNEIAGDYQCLAHYGASVVASVPWRVTIANLNEFHYQPNVSATVVAGNTVNWRCNPPVANPEPYVDYFRNRDYFKSLVPLSTKSLVIPTVGTEHSGDYTCRAGNVERKLNSSVVFSLNVVRNGPVEQPRFIMKPPDSYNVTKGDTVFLECAAVGNPVPKVFWTKKSGVIPEHRSEMIYGGLKIRNVSSSDGGVYECVHKNKQGMVSHSITLFYNEPPSVNCLLDTTDIPEGENLDLECAVTGVPKPEISWFLNGFVVTKDRNITTHGNKIFFKPAQKRHAGNLQMFARNDIGTVYRSIFVKVIPISTTNDNGGEAAVVDPTRKPTKHRKMVPPSKPTISRISDEAVLLRWSVQSKGLQIKFFKVQYKDLGSANQHPPHKGKAWMTTNADIEPHITSYEVTNLKPEHWYRFRIAAVYSNDDNKNSPNSDRFFLKKLDFDNRNPAPVPIITDVETVNSTSIQVYWTFAPSPNITVEGFHINYNSASSAGPYKIATVDGPNTTSYVLSYLQPDTVYDIKLQSFTSKGASHCSQIKQVKTLGVSTTTVVPPMSSTAANIESAGFSKLYIFIAAGVLGACGVIGAVVGILLFCRKSKQKKSGNRGVDDHHIQADGNEYVVGPKGVPRSNGCPPSNRINITANPLSDADNKNQNMIEMSCLSSQNNNCSAVQPSVSGEDSPSNSRDKKNKSRDKRIRNKHSGDSNPSGENFV</sequence>
<dbReference type="Pfam" id="PF07679">
    <property type="entry name" value="I-set"/>
    <property type="match status" value="2"/>
</dbReference>
<evidence type="ECO:0000256" key="17">
    <source>
        <dbReference type="ARBA" id="ARBA00041099"/>
    </source>
</evidence>
<dbReference type="GO" id="GO:0098609">
    <property type="term" value="P:cell-cell adhesion"/>
    <property type="evidence" value="ECO:0007669"/>
    <property type="project" value="TreeGrafter"/>
</dbReference>
<evidence type="ECO:0000256" key="12">
    <source>
        <dbReference type="ARBA" id="ARBA00023180"/>
    </source>
</evidence>
<dbReference type="CDD" id="cd00063">
    <property type="entry name" value="FN3"/>
    <property type="match status" value="2"/>
</dbReference>
<keyword evidence="11" id="KW-1015">Disulfide bond</keyword>
<comment type="similarity">
    <text evidence="15">Belongs to the immunoglobulin superfamily. IHOG family.</text>
</comment>